<reference evidence="3 4" key="1">
    <citation type="journal article" date="2018" name="PLoS Genet.">
        <title>Population sequencing reveals clonal diversity and ancestral inbreeding in the grapevine cultivar Chardonnay.</title>
        <authorList>
            <person name="Roach M.J."/>
            <person name="Johnson D.L."/>
            <person name="Bohlmann J."/>
            <person name="van Vuuren H.J."/>
            <person name="Jones S.J."/>
            <person name="Pretorius I.S."/>
            <person name="Schmidt S.A."/>
            <person name="Borneman A.R."/>
        </authorList>
    </citation>
    <scope>NUCLEOTIDE SEQUENCE [LARGE SCALE GENOMIC DNA]</scope>
    <source>
        <strain evidence="4">cv. Chardonnay</strain>
        <tissue evidence="3">Leaf</tissue>
    </source>
</reference>
<dbReference type="SUPFAM" id="SSF48452">
    <property type="entry name" value="TPR-like"/>
    <property type="match status" value="1"/>
</dbReference>
<comment type="caution">
    <text evidence="3">The sequence shown here is derived from an EMBL/GenBank/DDBJ whole genome shotgun (WGS) entry which is preliminary data.</text>
</comment>
<feature type="signal peptide" evidence="2">
    <location>
        <begin position="1"/>
        <end position="36"/>
    </location>
</feature>
<sequence>MASHFPLLSRLLPPSHFFFLLLPWLLISLPNPVIFSFGDSNSDTPDSSRGLASQSTSPMVVPSSADQLAVSPMDASIFSGVGGWLRRKKGGFLLAGDGEEGGFSSSGGQQEGAFLARGGGPADGGRRQWKNKKVELDGSRETVWFIWFTGRTTGLTGLIPVALMFLGSAYSWRQHVFSESDQHEFKHNHEEWINSVKPILDASISSQLHDVLEVADTEIENCQSARMEIRSALNSLLKDDGILVIPTVADPPPKLGGKESLSEEYQNRTLGLLSIASMSGCCQVTVPLGLYDKYPVSVSFMARHGGDRFLLDTVQTMYASLQEQADIAAKSKLSSNAVDRETSAEIAKEKGNQAFKDKQWQKAVGFYTEAIKLSGNNATYYSNRAAAYLEMGSFLQAEADCTKAINLDKKEVYPVNIYMFSGSSLFQNVKAYLRRGTAREMLGYYKDAIEGTNNYGRNTSSKQKMLNDTDFRYALVLEPTNKRASLSADRLKKLFQKMICHTFPAAPQI</sequence>
<protein>
    <submittedName>
        <fullName evidence="3">Translocon at the outer membrane of chloroplasts 64</fullName>
    </submittedName>
</protein>
<feature type="region of interest" description="Disordered" evidence="1">
    <location>
        <begin position="101"/>
        <end position="129"/>
    </location>
</feature>
<name>A0A438KA73_VITVI</name>
<dbReference type="SUPFAM" id="SSF75304">
    <property type="entry name" value="Amidase signature (AS) enzymes"/>
    <property type="match status" value="1"/>
</dbReference>
<proteinExistence type="predicted"/>
<dbReference type="PANTHER" id="PTHR46310:SF5">
    <property type="entry name" value="OUTER ENVELOPE PROTEIN 64, CHLOROPLASTIC"/>
    <property type="match status" value="1"/>
</dbReference>
<keyword evidence="2" id="KW-0732">Signal</keyword>
<dbReference type="EMBL" id="QGNW01000012">
    <property type="protein sequence ID" value="RVX18098.1"/>
    <property type="molecule type" value="Genomic_DNA"/>
</dbReference>
<dbReference type="Gene3D" id="3.90.1300.10">
    <property type="entry name" value="Amidase signature (AS) domain"/>
    <property type="match status" value="1"/>
</dbReference>
<dbReference type="AlphaFoldDB" id="A0A438KA73"/>
<evidence type="ECO:0000313" key="3">
    <source>
        <dbReference type="EMBL" id="RVX18098.1"/>
    </source>
</evidence>
<evidence type="ECO:0000313" key="4">
    <source>
        <dbReference type="Proteomes" id="UP000288805"/>
    </source>
</evidence>
<dbReference type="SMART" id="SM00028">
    <property type="entry name" value="TPR"/>
    <property type="match status" value="2"/>
</dbReference>
<feature type="compositionally biased region" description="Low complexity" evidence="1">
    <location>
        <begin position="102"/>
        <end position="116"/>
    </location>
</feature>
<dbReference type="PANTHER" id="PTHR46310">
    <property type="entry name" value="AMIDASE 1"/>
    <property type="match status" value="1"/>
</dbReference>
<accession>A0A438KA73</accession>
<evidence type="ECO:0000256" key="2">
    <source>
        <dbReference type="SAM" id="SignalP"/>
    </source>
</evidence>
<gene>
    <name evidence="3" type="primary">TOC64_4</name>
    <name evidence="3" type="ORF">CK203_004264</name>
</gene>
<feature type="chain" id="PRO_5019241101" evidence="2">
    <location>
        <begin position="37"/>
        <end position="509"/>
    </location>
</feature>
<dbReference type="InterPro" id="IPR036928">
    <property type="entry name" value="AS_sf"/>
</dbReference>
<dbReference type="Proteomes" id="UP000288805">
    <property type="component" value="Unassembled WGS sequence"/>
</dbReference>
<organism evidence="3 4">
    <name type="scientific">Vitis vinifera</name>
    <name type="common">Grape</name>
    <dbReference type="NCBI Taxonomy" id="29760"/>
    <lineage>
        <taxon>Eukaryota</taxon>
        <taxon>Viridiplantae</taxon>
        <taxon>Streptophyta</taxon>
        <taxon>Embryophyta</taxon>
        <taxon>Tracheophyta</taxon>
        <taxon>Spermatophyta</taxon>
        <taxon>Magnoliopsida</taxon>
        <taxon>eudicotyledons</taxon>
        <taxon>Gunneridae</taxon>
        <taxon>Pentapetalae</taxon>
        <taxon>rosids</taxon>
        <taxon>Vitales</taxon>
        <taxon>Vitaceae</taxon>
        <taxon>Viteae</taxon>
        <taxon>Vitis</taxon>
    </lineage>
</organism>
<dbReference type="InterPro" id="IPR011990">
    <property type="entry name" value="TPR-like_helical_dom_sf"/>
</dbReference>
<dbReference type="InterPro" id="IPR019734">
    <property type="entry name" value="TPR_rpt"/>
</dbReference>
<evidence type="ECO:0000256" key="1">
    <source>
        <dbReference type="SAM" id="MobiDB-lite"/>
    </source>
</evidence>
<dbReference type="Gene3D" id="1.25.40.10">
    <property type="entry name" value="Tetratricopeptide repeat domain"/>
    <property type="match status" value="1"/>
</dbReference>